<gene>
    <name evidence="1" type="ORF">S06H3_11980</name>
</gene>
<reference evidence="1" key="1">
    <citation type="journal article" date="2014" name="Front. Microbiol.">
        <title>High frequency of phylogenetically diverse reductive dehalogenase-homologous genes in deep subseafloor sedimentary metagenomes.</title>
        <authorList>
            <person name="Kawai M."/>
            <person name="Futagami T."/>
            <person name="Toyoda A."/>
            <person name="Takaki Y."/>
            <person name="Nishi S."/>
            <person name="Hori S."/>
            <person name="Arai W."/>
            <person name="Tsubouchi T."/>
            <person name="Morono Y."/>
            <person name="Uchiyama I."/>
            <person name="Ito T."/>
            <person name="Fujiyama A."/>
            <person name="Inagaki F."/>
            <person name="Takami H."/>
        </authorList>
    </citation>
    <scope>NUCLEOTIDE SEQUENCE</scope>
    <source>
        <strain evidence="1">Expedition CK06-06</strain>
    </source>
</reference>
<sequence length="32" mass="3586">MKHEVIDVSKLAVPIEVASVIVNHNYSLYTLC</sequence>
<name>X1LQU7_9ZZZZ</name>
<evidence type="ECO:0000313" key="1">
    <source>
        <dbReference type="EMBL" id="GAI04780.1"/>
    </source>
</evidence>
<dbReference type="EMBL" id="BARV01005888">
    <property type="protein sequence ID" value="GAI04780.1"/>
    <property type="molecule type" value="Genomic_DNA"/>
</dbReference>
<protein>
    <submittedName>
        <fullName evidence="1">Uncharacterized protein</fullName>
    </submittedName>
</protein>
<comment type="caution">
    <text evidence="1">The sequence shown here is derived from an EMBL/GenBank/DDBJ whole genome shotgun (WGS) entry which is preliminary data.</text>
</comment>
<accession>X1LQU7</accession>
<feature type="non-terminal residue" evidence="1">
    <location>
        <position position="32"/>
    </location>
</feature>
<proteinExistence type="predicted"/>
<organism evidence="1">
    <name type="scientific">marine sediment metagenome</name>
    <dbReference type="NCBI Taxonomy" id="412755"/>
    <lineage>
        <taxon>unclassified sequences</taxon>
        <taxon>metagenomes</taxon>
        <taxon>ecological metagenomes</taxon>
    </lineage>
</organism>
<dbReference type="AlphaFoldDB" id="X1LQU7"/>